<name>A0AA39WCQ2_9PEZI</name>
<evidence type="ECO:0000313" key="2">
    <source>
        <dbReference type="Proteomes" id="UP001175000"/>
    </source>
</evidence>
<dbReference type="AlphaFoldDB" id="A0AA39WCQ2"/>
<dbReference type="Proteomes" id="UP001175000">
    <property type="component" value="Unassembled WGS sequence"/>
</dbReference>
<keyword evidence="2" id="KW-1185">Reference proteome</keyword>
<comment type="caution">
    <text evidence="1">The sequence shown here is derived from an EMBL/GenBank/DDBJ whole genome shotgun (WGS) entry which is preliminary data.</text>
</comment>
<reference evidence="1" key="1">
    <citation type="submission" date="2023-06" db="EMBL/GenBank/DDBJ databases">
        <title>Genome-scale phylogeny and comparative genomics of the fungal order Sordariales.</title>
        <authorList>
            <consortium name="Lawrence Berkeley National Laboratory"/>
            <person name="Hensen N."/>
            <person name="Bonometti L."/>
            <person name="Westerberg I."/>
            <person name="Brannstrom I.O."/>
            <person name="Guillou S."/>
            <person name="Cros-Aarteil S."/>
            <person name="Calhoun S."/>
            <person name="Haridas S."/>
            <person name="Kuo A."/>
            <person name="Mondo S."/>
            <person name="Pangilinan J."/>
            <person name="Riley R."/>
            <person name="Labutti K."/>
            <person name="Andreopoulos B."/>
            <person name="Lipzen A."/>
            <person name="Chen C."/>
            <person name="Yanf M."/>
            <person name="Daum C."/>
            <person name="Ng V."/>
            <person name="Clum A."/>
            <person name="Steindorff A."/>
            <person name="Ohm R."/>
            <person name="Martin F."/>
            <person name="Silar P."/>
            <person name="Natvig D."/>
            <person name="Lalanne C."/>
            <person name="Gautier V."/>
            <person name="Ament-Velasquez S.L."/>
            <person name="Kruys A."/>
            <person name="Hutchinson M.I."/>
            <person name="Powell A.J."/>
            <person name="Barry K."/>
            <person name="Miller A.N."/>
            <person name="Grigoriev I.V."/>
            <person name="Debuchy R."/>
            <person name="Gladieux P."/>
            <person name="Thoren M.H."/>
            <person name="Johannesson H."/>
        </authorList>
    </citation>
    <scope>NUCLEOTIDE SEQUENCE</scope>
    <source>
        <strain evidence="1">CBS 606.72</strain>
    </source>
</reference>
<organism evidence="1 2">
    <name type="scientific">Immersiella caudata</name>
    <dbReference type="NCBI Taxonomy" id="314043"/>
    <lineage>
        <taxon>Eukaryota</taxon>
        <taxon>Fungi</taxon>
        <taxon>Dikarya</taxon>
        <taxon>Ascomycota</taxon>
        <taxon>Pezizomycotina</taxon>
        <taxon>Sordariomycetes</taxon>
        <taxon>Sordariomycetidae</taxon>
        <taxon>Sordariales</taxon>
        <taxon>Lasiosphaeriaceae</taxon>
        <taxon>Immersiella</taxon>
    </lineage>
</organism>
<evidence type="ECO:0008006" key="3">
    <source>
        <dbReference type="Google" id="ProtNLM"/>
    </source>
</evidence>
<proteinExistence type="predicted"/>
<dbReference type="EMBL" id="JAULSU010000007">
    <property type="protein sequence ID" value="KAK0610886.1"/>
    <property type="molecule type" value="Genomic_DNA"/>
</dbReference>
<evidence type="ECO:0000313" key="1">
    <source>
        <dbReference type="EMBL" id="KAK0610886.1"/>
    </source>
</evidence>
<sequence>MEPFLAAPTEVIVKVFQQCDSLADITALRLACRHLNSVWLSHSPVVIGHAGPRLIPAYSRALMAVRATAVVHAAHAARELPPEIDPEEFDRASQLPNLTRPELEALLGLQHLARCVEVRFLNHPCTPLHLPLSGEQWPPDRVPPPPQGTPEPAFGMAEWRERLHGSIYTSLFLGAVLARAYNEPFFPNELTSSEPVADHYRIDLLRTFRTWSLSKTDDFKILPSHCDYLSRFPVYKLDLAGDTPDGGGPFTALDRWLVSSSLRQARVQHIPSRFLDNPGETRFNFFIERHPYNGVRWVVPWQEKLSQMLAGEPAHVAAGVLRVILQYLWMSEFLLTCFENVDGEEGQGRPESAHGYGDFVPEVKKAADVVLFGIFRAERVSTLKKSKDSASRPFRAQSLRLESPLPGVFQPDDLDIPAISEALYMRSGVPNHQRSHGVDYLIPPPPLQFFIFSLSKHFRLTIHFTPDQEPFEPTNYVYFTSSAAIFANVGLGIPGRGGWPTSLCGMTLLMDTLRLDGDRRVSFKAMDWNPRYYAQYERYGDSSYDNSEGTRSQDSE</sequence>
<gene>
    <name evidence="1" type="ORF">B0T14DRAFT_529264</name>
</gene>
<accession>A0AA39WCQ2</accession>
<protein>
    <recommendedName>
        <fullName evidence="3">F-box domain-containing protein</fullName>
    </recommendedName>
</protein>